<dbReference type="OrthoDB" id="2119945at2759"/>
<proteinExistence type="predicted"/>
<dbReference type="RefSeq" id="XP_018271208.1">
    <property type="nucleotide sequence ID" value="XM_018416710.1"/>
</dbReference>
<accession>A0A194S3Q9</accession>
<dbReference type="Pfam" id="PF08588">
    <property type="entry name" value="Duc1"/>
    <property type="match status" value="1"/>
</dbReference>
<dbReference type="Proteomes" id="UP000053890">
    <property type="component" value="Unassembled WGS sequence"/>
</dbReference>
<dbReference type="PANTHER" id="PTHR34826:SF2">
    <property type="entry name" value="UPF0590 PROTEIN C409.17C"/>
    <property type="match status" value="1"/>
</dbReference>
<dbReference type="GeneID" id="28977158"/>
<feature type="domain" description="Domain of unknown function at the cortex 1" evidence="2">
    <location>
        <begin position="8"/>
        <end position="263"/>
    </location>
</feature>
<gene>
    <name evidence="3" type="ORF">RHOBADRAFT_53177</name>
</gene>
<dbReference type="EMBL" id="KQ474078">
    <property type="protein sequence ID" value="KPV75159.1"/>
    <property type="molecule type" value="Genomic_DNA"/>
</dbReference>
<feature type="compositionally biased region" description="Acidic residues" evidence="1">
    <location>
        <begin position="285"/>
        <end position="294"/>
    </location>
</feature>
<keyword evidence="4" id="KW-1185">Reference proteome</keyword>
<evidence type="ECO:0000256" key="1">
    <source>
        <dbReference type="SAM" id="MobiDB-lite"/>
    </source>
</evidence>
<reference evidence="3 4" key="1">
    <citation type="journal article" date="2015" name="Front. Microbiol.">
        <title>Genome sequence of the plant growth promoting endophytic yeast Rhodotorula graminis WP1.</title>
        <authorList>
            <person name="Firrincieli A."/>
            <person name="Otillar R."/>
            <person name="Salamov A."/>
            <person name="Schmutz J."/>
            <person name="Khan Z."/>
            <person name="Redman R.S."/>
            <person name="Fleck N.D."/>
            <person name="Lindquist E."/>
            <person name="Grigoriev I.V."/>
            <person name="Doty S.L."/>
        </authorList>
    </citation>
    <scope>NUCLEOTIDE SEQUENCE [LARGE SCALE GENOMIC DNA]</scope>
    <source>
        <strain evidence="3 4">WP1</strain>
    </source>
</reference>
<evidence type="ECO:0000259" key="2">
    <source>
        <dbReference type="Pfam" id="PF08588"/>
    </source>
</evidence>
<name>A0A194S3Q9_RHOGW</name>
<dbReference type="STRING" id="578459.A0A194S3Q9"/>
<dbReference type="PANTHER" id="PTHR34826">
    <property type="entry name" value="UPF0590 PROTEIN C409.17C"/>
    <property type="match status" value="1"/>
</dbReference>
<protein>
    <recommendedName>
        <fullName evidence="2">Domain of unknown function at the cortex 1 domain-containing protein</fullName>
    </recommendedName>
</protein>
<sequence length="294" mass="31866">MPAAPRIVCKAGPSLDSLSPVDVNRTALAISSSAFEGHVAVRLKDYRGPAAQEGTYERQPQDALMNEGDTWSISFEGRFKADGLTADDVLFGNVWRKPIRDFLPYGTSAALRFVRYMDPSLECDLYADKPWALSPLFATLQYLSAKPLAAAEPLPTFKPDTFPEDVAPLLPSSTPPPADPAARRSLFSKADARRAVALAPSHLVRGDFSHGFLAFDNLSLALPGGLKFKLDKYWNGEPVVFSCQRRAEPGKDAETFFVVTFELEADEGGALPAGTKEAAEGVADAQEEVNEDVD</sequence>
<dbReference type="InterPro" id="IPR013897">
    <property type="entry name" value="Duc1"/>
</dbReference>
<dbReference type="AlphaFoldDB" id="A0A194S3Q9"/>
<feature type="region of interest" description="Disordered" evidence="1">
    <location>
        <begin position="269"/>
        <end position="294"/>
    </location>
</feature>
<dbReference type="OMA" id="DRQGITW"/>
<organism evidence="3 4">
    <name type="scientific">Rhodotorula graminis (strain WP1)</name>
    <dbReference type="NCBI Taxonomy" id="578459"/>
    <lineage>
        <taxon>Eukaryota</taxon>
        <taxon>Fungi</taxon>
        <taxon>Dikarya</taxon>
        <taxon>Basidiomycota</taxon>
        <taxon>Pucciniomycotina</taxon>
        <taxon>Microbotryomycetes</taxon>
        <taxon>Sporidiobolales</taxon>
        <taxon>Sporidiobolaceae</taxon>
        <taxon>Rhodotorula</taxon>
    </lineage>
</organism>
<evidence type="ECO:0000313" key="3">
    <source>
        <dbReference type="EMBL" id="KPV75159.1"/>
    </source>
</evidence>
<evidence type="ECO:0000313" key="4">
    <source>
        <dbReference type="Proteomes" id="UP000053890"/>
    </source>
</evidence>